<dbReference type="Pfam" id="PF19290">
    <property type="entry name" value="PmbA_TldD_2nd"/>
    <property type="match status" value="1"/>
</dbReference>
<evidence type="ECO:0000259" key="6">
    <source>
        <dbReference type="Pfam" id="PF19289"/>
    </source>
</evidence>
<feature type="domain" description="Metalloprotease TldD/E C-terminal" evidence="6">
    <location>
        <begin position="247"/>
        <end position="480"/>
    </location>
</feature>
<evidence type="ECO:0000256" key="1">
    <source>
        <dbReference type="ARBA" id="ARBA00005836"/>
    </source>
</evidence>
<dbReference type="AlphaFoldDB" id="A0A2Z6IER4"/>
<dbReference type="Pfam" id="PF19289">
    <property type="entry name" value="PmbA_TldD_3rd"/>
    <property type="match status" value="1"/>
</dbReference>
<sequence length="484" mass="51959">MSTEMQTTASASPLVRLWDENGIDRNDARRLLSRLARPGTDWADLYFQETTWRSWGFEEGILKGGGFSIDRGVGLRCVSGEKSALAYTSNFDLTALSACADRAGSIASSGRSAVIPSEFRPRVVPALSMPAPDTDTAEEQIAIIEYAEKKARSLDPRVEDVCVAYQTECDRVVVAALDGRLLADERPLSLLSITVRVCSNGRRERATASGGARAGIGYFTRERIDRWVQTALDDALHNLEADPAPAGVMPVVLGPGWPGILLHEAVGHGLEGDLIRKGTSVFTGMTGERVASPGVTVVDDGTLPGRRGSLHFDDEGEPTQRTVLIEDGILTGFMHDLTNARLLGAAPTGNGRRESYATLPLPRMTNTLMLAGPYDPREIIASVDRGIYASRFRGGQVDITNGQFVFNMSRAWLIEKGRITRPIKGAMLIGSGSQALRHIPMIGNDFSLDEGAGQCGKDGQHVPVGVGMPTVRIDSLTVGGTRAA</sequence>
<keyword evidence="9" id="KW-1185">Reference proteome</keyword>
<dbReference type="InterPro" id="IPR045569">
    <property type="entry name" value="Metalloprtase-TldD/E_C"/>
</dbReference>
<dbReference type="Proteomes" id="UP000271003">
    <property type="component" value="Chromosome"/>
</dbReference>
<dbReference type="InterPro" id="IPR051463">
    <property type="entry name" value="Peptidase_U62_metallo"/>
</dbReference>
<dbReference type="Gene3D" id="3.30.2290.10">
    <property type="entry name" value="PmbA/TldD superfamily"/>
    <property type="match status" value="1"/>
</dbReference>
<gene>
    <name evidence="8" type="ORF">SUTMEG_20980</name>
</gene>
<dbReference type="InterPro" id="IPR045570">
    <property type="entry name" value="Metalloprtase-TldD/E_cen_dom"/>
</dbReference>
<comment type="similarity">
    <text evidence="1">Belongs to the peptidase U62 family.</text>
</comment>
<organism evidence="8 9">
    <name type="scientific">Sutterella megalosphaeroides</name>
    <dbReference type="NCBI Taxonomy" id="2494234"/>
    <lineage>
        <taxon>Bacteria</taxon>
        <taxon>Pseudomonadati</taxon>
        <taxon>Pseudomonadota</taxon>
        <taxon>Betaproteobacteria</taxon>
        <taxon>Burkholderiales</taxon>
        <taxon>Sutterellaceae</taxon>
        <taxon>Sutterella</taxon>
    </lineage>
</organism>
<evidence type="ECO:0000259" key="7">
    <source>
        <dbReference type="Pfam" id="PF19290"/>
    </source>
</evidence>
<dbReference type="GO" id="GO:0005829">
    <property type="term" value="C:cytosol"/>
    <property type="evidence" value="ECO:0007669"/>
    <property type="project" value="TreeGrafter"/>
</dbReference>
<dbReference type="InterPro" id="IPR036059">
    <property type="entry name" value="TldD/PmbA_sf"/>
</dbReference>
<dbReference type="SUPFAM" id="SSF111283">
    <property type="entry name" value="Putative modulator of DNA gyrase, PmbA/TldD"/>
    <property type="match status" value="1"/>
</dbReference>
<evidence type="ECO:0000313" key="8">
    <source>
        <dbReference type="EMBL" id="BBF24207.1"/>
    </source>
</evidence>
<reference evidence="8 9" key="1">
    <citation type="journal article" date="2018" name="Int. J. Syst. Evol. Microbiol.">
        <title>Mesosutterella multiformis gen. nov., sp. nov., a member of the family Sutterellaceae and Sutterella megalosphaeroides sp. nov., isolated from human faeces.</title>
        <authorList>
            <person name="Sakamoto M."/>
            <person name="Ikeyama N."/>
            <person name="Kunihiro T."/>
            <person name="Iino T."/>
            <person name="Yuki M."/>
            <person name="Ohkuma M."/>
        </authorList>
    </citation>
    <scope>NUCLEOTIDE SEQUENCE [LARGE SCALE GENOMIC DNA]</scope>
    <source>
        <strain evidence="8 9">6FBBBH3</strain>
    </source>
</reference>
<feature type="domain" description="Metalloprotease TldD/E N-terminal" evidence="5">
    <location>
        <begin position="43"/>
        <end position="107"/>
    </location>
</feature>
<protein>
    <submittedName>
        <fullName evidence="8">Peptidase C69</fullName>
    </submittedName>
</protein>
<dbReference type="GO" id="GO:0008237">
    <property type="term" value="F:metallopeptidase activity"/>
    <property type="evidence" value="ECO:0007669"/>
    <property type="project" value="UniProtKB-KW"/>
</dbReference>
<dbReference type="PANTHER" id="PTHR30624">
    <property type="entry name" value="UNCHARACTERIZED PROTEIN TLDD AND PMBA"/>
    <property type="match status" value="1"/>
</dbReference>
<dbReference type="NCBIfam" id="NF008006">
    <property type="entry name" value="PRK10735.1"/>
    <property type="match status" value="1"/>
</dbReference>
<keyword evidence="4" id="KW-0482">Metalloprotease</keyword>
<accession>A0A2Z6IER4</accession>
<evidence type="ECO:0000313" key="9">
    <source>
        <dbReference type="Proteomes" id="UP000271003"/>
    </source>
</evidence>
<dbReference type="InterPro" id="IPR035068">
    <property type="entry name" value="TldD/PmbA_N"/>
</dbReference>
<dbReference type="InterPro" id="IPR025502">
    <property type="entry name" value="TldD"/>
</dbReference>
<dbReference type="GO" id="GO:0006508">
    <property type="term" value="P:proteolysis"/>
    <property type="evidence" value="ECO:0007669"/>
    <property type="project" value="UniProtKB-KW"/>
</dbReference>
<proteinExistence type="inferred from homology"/>
<dbReference type="InterPro" id="IPR002510">
    <property type="entry name" value="Metalloprtase-TldD/E_N"/>
</dbReference>
<feature type="domain" description="Metalloprotease TldD/E central" evidence="7">
    <location>
        <begin position="132"/>
        <end position="239"/>
    </location>
</feature>
<keyword evidence="3" id="KW-0378">Hydrolase</keyword>
<dbReference type="PIRSF" id="PIRSF004919">
    <property type="entry name" value="TldD"/>
    <property type="match status" value="1"/>
</dbReference>
<evidence type="ECO:0000256" key="3">
    <source>
        <dbReference type="ARBA" id="ARBA00022801"/>
    </source>
</evidence>
<evidence type="ECO:0000256" key="2">
    <source>
        <dbReference type="ARBA" id="ARBA00022670"/>
    </source>
</evidence>
<name>A0A2Z6IER4_9BURK</name>
<evidence type="ECO:0000259" key="5">
    <source>
        <dbReference type="Pfam" id="PF01523"/>
    </source>
</evidence>
<keyword evidence="2" id="KW-0645">Protease</keyword>
<evidence type="ECO:0000256" key="4">
    <source>
        <dbReference type="ARBA" id="ARBA00023049"/>
    </source>
</evidence>
<dbReference type="KEGG" id="sutt:SUTMEG_20980"/>
<dbReference type="PANTHER" id="PTHR30624:SF4">
    <property type="entry name" value="METALLOPROTEASE TLDD"/>
    <property type="match status" value="1"/>
</dbReference>
<dbReference type="EMBL" id="AP018786">
    <property type="protein sequence ID" value="BBF24207.1"/>
    <property type="molecule type" value="Genomic_DNA"/>
</dbReference>
<dbReference type="Pfam" id="PF01523">
    <property type="entry name" value="PmbA_TldD_1st"/>
    <property type="match status" value="1"/>
</dbReference>